<dbReference type="EnsemblProtists" id="PYU1_T003234">
    <property type="protein sequence ID" value="PYU1_T003234"/>
    <property type="gene ID" value="PYU1_G003227"/>
</dbReference>
<organism evidence="2 3">
    <name type="scientific">Globisporangium ultimum (strain ATCC 200006 / CBS 805.95 / DAOM BR144)</name>
    <name type="common">Pythium ultimum</name>
    <dbReference type="NCBI Taxonomy" id="431595"/>
    <lineage>
        <taxon>Eukaryota</taxon>
        <taxon>Sar</taxon>
        <taxon>Stramenopiles</taxon>
        <taxon>Oomycota</taxon>
        <taxon>Peronosporomycetes</taxon>
        <taxon>Pythiales</taxon>
        <taxon>Pythiaceae</taxon>
        <taxon>Globisporangium</taxon>
    </lineage>
</organism>
<dbReference type="VEuPathDB" id="FungiDB:PYU1_G003227"/>
<name>K3WE43_GLOUD</name>
<dbReference type="AlphaFoldDB" id="K3WE43"/>
<reference evidence="3" key="1">
    <citation type="journal article" date="2010" name="Genome Biol.">
        <title>Genome sequence of the necrotrophic plant pathogen Pythium ultimum reveals original pathogenicity mechanisms and effector repertoire.</title>
        <authorList>
            <person name="Levesque C.A."/>
            <person name="Brouwer H."/>
            <person name="Cano L."/>
            <person name="Hamilton J.P."/>
            <person name="Holt C."/>
            <person name="Huitema E."/>
            <person name="Raffaele S."/>
            <person name="Robideau G.P."/>
            <person name="Thines M."/>
            <person name="Win J."/>
            <person name="Zerillo M.M."/>
            <person name="Beakes G.W."/>
            <person name="Boore J.L."/>
            <person name="Busam D."/>
            <person name="Dumas B."/>
            <person name="Ferriera S."/>
            <person name="Fuerstenberg S.I."/>
            <person name="Gachon C.M."/>
            <person name="Gaulin E."/>
            <person name="Govers F."/>
            <person name="Grenville-Briggs L."/>
            <person name="Horner N."/>
            <person name="Hostetler J."/>
            <person name="Jiang R.H."/>
            <person name="Johnson J."/>
            <person name="Krajaejun T."/>
            <person name="Lin H."/>
            <person name="Meijer H.J."/>
            <person name="Moore B."/>
            <person name="Morris P."/>
            <person name="Phuntmart V."/>
            <person name="Puiu D."/>
            <person name="Shetty J."/>
            <person name="Stajich J.E."/>
            <person name="Tripathy S."/>
            <person name="Wawra S."/>
            <person name="van West P."/>
            <person name="Whitty B.R."/>
            <person name="Coutinho P.M."/>
            <person name="Henrissat B."/>
            <person name="Martin F."/>
            <person name="Thomas P.D."/>
            <person name="Tyler B.M."/>
            <person name="De Vries R.P."/>
            <person name="Kamoun S."/>
            <person name="Yandell M."/>
            <person name="Tisserat N."/>
            <person name="Buell C.R."/>
        </authorList>
    </citation>
    <scope>NUCLEOTIDE SEQUENCE</scope>
    <source>
        <strain evidence="3">DAOM:BR144</strain>
    </source>
</reference>
<sequence length="138" mass="15540">MRGFMRSIGLGGLFRRSRGSSMRSSSFRPIANPFEQQQYKSTTTQHAMAFEPTVLRESRTSSMDQAERPQFLFFCGTESSGRSSSFTSRMNLQPQQFQTKQTQPAISHRMPVFFAPPSALPTLSPTSTSARMSESIFH</sequence>
<dbReference type="HOGENOM" id="CLU_1942217_0_0_1"/>
<dbReference type="Proteomes" id="UP000019132">
    <property type="component" value="Unassembled WGS sequence"/>
</dbReference>
<evidence type="ECO:0000313" key="2">
    <source>
        <dbReference type="EnsemblProtists" id="PYU1_T003234"/>
    </source>
</evidence>
<reference evidence="3" key="2">
    <citation type="submission" date="2010-04" db="EMBL/GenBank/DDBJ databases">
        <authorList>
            <person name="Buell R."/>
            <person name="Hamilton J."/>
            <person name="Hostetler J."/>
        </authorList>
    </citation>
    <scope>NUCLEOTIDE SEQUENCE [LARGE SCALE GENOMIC DNA]</scope>
    <source>
        <strain evidence="3">DAOM:BR144</strain>
    </source>
</reference>
<evidence type="ECO:0000256" key="1">
    <source>
        <dbReference type="SAM" id="MobiDB-lite"/>
    </source>
</evidence>
<feature type="region of interest" description="Disordered" evidence="1">
    <location>
        <begin position="84"/>
        <end position="103"/>
    </location>
</feature>
<keyword evidence="3" id="KW-1185">Reference proteome</keyword>
<dbReference type="InParanoid" id="K3WE43"/>
<reference evidence="2" key="3">
    <citation type="submission" date="2015-02" db="UniProtKB">
        <authorList>
            <consortium name="EnsemblProtists"/>
        </authorList>
    </citation>
    <scope>IDENTIFICATION</scope>
    <source>
        <strain evidence="2">DAOM BR144</strain>
    </source>
</reference>
<proteinExistence type="predicted"/>
<accession>K3WE43</accession>
<protein>
    <submittedName>
        <fullName evidence="2">Uncharacterized protein</fullName>
    </submittedName>
</protein>
<feature type="region of interest" description="Disordered" evidence="1">
    <location>
        <begin position="117"/>
        <end position="138"/>
    </location>
</feature>
<feature type="compositionally biased region" description="Low complexity" evidence="1">
    <location>
        <begin position="117"/>
        <end position="130"/>
    </location>
</feature>
<dbReference type="eggNOG" id="ENOG502RETV">
    <property type="taxonomic scope" value="Eukaryota"/>
</dbReference>
<dbReference type="EMBL" id="GL376603">
    <property type="status" value="NOT_ANNOTATED_CDS"/>
    <property type="molecule type" value="Genomic_DNA"/>
</dbReference>
<evidence type="ECO:0000313" key="3">
    <source>
        <dbReference type="Proteomes" id="UP000019132"/>
    </source>
</evidence>